<keyword evidence="4" id="KW-0285">Flavoprotein</keyword>
<keyword evidence="6" id="KW-0560">Oxidoreductase</keyword>
<evidence type="ECO:0000313" key="9">
    <source>
        <dbReference type="EMBL" id="RDE08510.1"/>
    </source>
</evidence>
<evidence type="ECO:0000256" key="3">
    <source>
        <dbReference type="ARBA" id="ARBA00005349"/>
    </source>
</evidence>
<name>A0A369W570_9HYPH</name>
<dbReference type="PROSITE" id="PS01304">
    <property type="entry name" value="UBIH"/>
    <property type="match status" value="1"/>
</dbReference>
<dbReference type="FunFam" id="3.50.50.60:FF:000021">
    <property type="entry name" value="Ubiquinone biosynthesis monooxygenase COQ6"/>
    <property type="match status" value="1"/>
</dbReference>
<dbReference type="UniPathway" id="UPA00232"/>
<dbReference type="RefSeq" id="WP_114646206.1">
    <property type="nucleotide sequence ID" value="NZ_QQNH01000015.1"/>
</dbReference>
<organism evidence="9 10">
    <name type="scientific">Pelagibacterium lacus</name>
    <dbReference type="NCBI Taxonomy" id="2282655"/>
    <lineage>
        <taxon>Bacteria</taxon>
        <taxon>Pseudomonadati</taxon>
        <taxon>Pseudomonadota</taxon>
        <taxon>Alphaproteobacteria</taxon>
        <taxon>Hyphomicrobiales</taxon>
        <taxon>Devosiaceae</taxon>
        <taxon>Pelagibacterium</taxon>
    </lineage>
</organism>
<dbReference type="NCBIfam" id="TIGR01988">
    <property type="entry name" value="Ubi-OHases"/>
    <property type="match status" value="1"/>
</dbReference>
<evidence type="ECO:0000256" key="4">
    <source>
        <dbReference type="ARBA" id="ARBA00022630"/>
    </source>
</evidence>
<proteinExistence type="inferred from homology"/>
<dbReference type="GO" id="GO:0071949">
    <property type="term" value="F:FAD binding"/>
    <property type="evidence" value="ECO:0007669"/>
    <property type="project" value="InterPro"/>
</dbReference>
<dbReference type="OrthoDB" id="9796623at2"/>
<protein>
    <submittedName>
        <fullName evidence="9">2-octaprenyl-6-methoxyphenyl hydroxylase</fullName>
    </submittedName>
</protein>
<sequence>MKSSQSAYDVLIVGGGPVGLTLAHALVSFLPGLRLGLLDRRALAVPTDLRASAIAAGGRHLFEALGLWDRMAPDANPVRGMRITDSGEGDLARPVLLAFEEPESPGAPIAHMVPNTASTGALIAACAGSIDIVAPGAVAGFDGSGPLAAVTLADGRSLSARLVIAADGGRSTLRGLAAIRSFSHDYRQSGVVTTIGHSLPHGDFAYEHFRPAGPFASLPLSGDRSSLVWAESPQRAAGLLAMRPEDLAREIEAAMGTSLGAVEVLDAVQSFPLHLLMAHKFAAPRLALVGDAAHVIHPLAGQGLNLGLKDVAVLAEVLVDAARLGEDIGALGVLERYESRRQADTALMAVATDGLNRLFSNDAAPLRGLRDFGLSIVDRIGPLKEGIIAQAAGTGGAKLLKGLPL</sequence>
<dbReference type="AlphaFoldDB" id="A0A369W570"/>
<dbReference type="SUPFAM" id="SSF51905">
    <property type="entry name" value="FAD/NAD(P)-binding domain"/>
    <property type="match status" value="1"/>
</dbReference>
<dbReference type="InterPro" id="IPR002938">
    <property type="entry name" value="FAD-bd"/>
</dbReference>
<keyword evidence="7" id="KW-0503">Monooxygenase</keyword>
<dbReference type="EMBL" id="QQNH01000015">
    <property type="protein sequence ID" value="RDE08510.1"/>
    <property type="molecule type" value="Genomic_DNA"/>
</dbReference>
<feature type="domain" description="FAD-binding" evidence="8">
    <location>
        <begin position="8"/>
        <end position="343"/>
    </location>
</feature>
<evidence type="ECO:0000256" key="6">
    <source>
        <dbReference type="ARBA" id="ARBA00023002"/>
    </source>
</evidence>
<comment type="similarity">
    <text evidence="3">Belongs to the UbiH/COQ6 family.</text>
</comment>
<evidence type="ECO:0000259" key="8">
    <source>
        <dbReference type="Pfam" id="PF01494"/>
    </source>
</evidence>
<evidence type="ECO:0000256" key="5">
    <source>
        <dbReference type="ARBA" id="ARBA00022827"/>
    </source>
</evidence>
<keyword evidence="10" id="KW-1185">Reference proteome</keyword>
<dbReference type="GO" id="GO:0016705">
    <property type="term" value="F:oxidoreductase activity, acting on paired donors, with incorporation or reduction of molecular oxygen"/>
    <property type="evidence" value="ECO:0007669"/>
    <property type="project" value="InterPro"/>
</dbReference>
<comment type="pathway">
    <text evidence="2">Cofactor biosynthesis; ubiquinone biosynthesis.</text>
</comment>
<accession>A0A369W570</accession>
<dbReference type="InterPro" id="IPR010971">
    <property type="entry name" value="UbiH/COQ6"/>
</dbReference>
<dbReference type="InterPro" id="IPR051205">
    <property type="entry name" value="UbiH/COQ6_monooxygenase"/>
</dbReference>
<dbReference type="Proteomes" id="UP000253759">
    <property type="component" value="Unassembled WGS sequence"/>
</dbReference>
<dbReference type="Pfam" id="PF01494">
    <property type="entry name" value="FAD_binding_3"/>
    <property type="match status" value="1"/>
</dbReference>
<comment type="cofactor">
    <cofactor evidence="1">
        <name>FAD</name>
        <dbReference type="ChEBI" id="CHEBI:57692"/>
    </cofactor>
</comment>
<evidence type="ECO:0000256" key="2">
    <source>
        <dbReference type="ARBA" id="ARBA00004749"/>
    </source>
</evidence>
<reference evidence="10" key="1">
    <citation type="submission" date="2018-07" db="EMBL/GenBank/DDBJ databases">
        <authorList>
            <person name="Liu B.-T."/>
            <person name="Du Z."/>
        </authorList>
    </citation>
    <scope>NUCLEOTIDE SEQUENCE [LARGE SCALE GENOMIC DNA]</scope>
    <source>
        <strain evidence="10">XYN52</strain>
    </source>
</reference>
<keyword evidence="5" id="KW-0274">FAD</keyword>
<dbReference type="Gene3D" id="3.50.50.60">
    <property type="entry name" value="FAD/NAD(P)-binding domain"/>
    <property type="match status" value="2"/>
</dbReference>
<dbReference type="PANTHER" id="PTHR43876:SF7">
    <property type="entry name" value="UBIQUINONE BIOSYNTHESIS MONOOXYGENASE COQ6, MITOCHONDRIAL"/>
    <property type="match status" value="1"/>
</dbReference>
<dbReference type="GO" id="GO:0006744">
    <property type="term" value="P:ubiquinone biosynthetic process"/>
    <property type="evidence" value="ECO:0007669"/>
    <property type="project" value="UniProtKB-UniPathway"/>
</dbReference>
<comment type="caution">
    <text evidence="9">The sequence shown here is derived from an EMBL/GenBank/DDBJ whole genome shotgun (WGS) entry which is preliminary data.</text>
</comment>
<evidence type="ECO:0000256" key="1">
    <source>
        <dbReference type="ARBA" id="ARBA00001974"/>
    </source>
</evidence>
<dbReference type="InterPro" id="IPR018168">
    <property type="entry name" value="Ubi_Hdrlase_CS"/>
</dbReference>
<gene>
    <name evidence="9" type="ORF">DVH29_10880</name>
</gene>
<dbReference type="PANTHER" id="PTHR43876">
    <property type="entry name" value="UBIQUINONE BIOSYNTHESIS MONOOXYGENASE COQ6, MITOCHONDRIAL"/>
    <property type="match status" value="1"/>
</dbReference>
<dbReference type="InterPro" id="IPR036188">
    <property type="entry name" value="FAD/NAD-bd_sf"/>
</dbReference>
<evidence type="ECO:0000256" key="7">
    <source>
        <dbReference type="ARBA" id="ARBA00023033"/>
    </source>
</evidence>
<dbReference type="PRINTS" id="PR00420">
    <property type="entry name" value="RNGMNOXGNASE"/>
</dbReference>
<dbReference type="GO" id="GO:0110142">
    <property type="term" value="C:ubiquinone biosynthesis complex"/>
    <property type="evidence" value="ECO:0007669"/>
    <property type="project" value="UniProtKB-ARBA"/>
</dbReference>
<dbReference type="GO" id="GO:0004497">
    <property type="term" value="F:monooxygenase activity"/>
    <property type="evidence" value="ECO:0007669"/>
    <property type="project" value="UniProtKB-KW"/>
</dbReference>
<evidence type="ECO:0000313" key="10">
    <source>
        <dbReference type="Proteomes" id="UP000253759"/>
    </source>
</evidence>